<proteinExistence type="predicted"/>
<evidence type="ECO:0000313" key="2">
    <source>
        <dbReference type="Proteomes" id="UP000223060"/>
    </source>
</evidence>
<protein>
    <recommendedName>
        <fullName evidence="3">HTH crp-type domain-containing protein</fullName>
    </recommendedName>
</protein>
<dbReference type="InterPro" id="IPR014710">
    <property type="entry name" value="RmlC-like_jellyroll"/>
</dbReference>
<dbReference type="AlphaFoldDB" id="A0A1S7FQK2"/>
<dbReference type="SUPFAM" id="SSF46785">
    <property type="entry name" value="Winged helix' DNA-binding domain"/>
    <property type="match status" value="1"/>
</dbReference>
<evidence type="ECO:0008006" key="3">
    <source>
        <dbReference type="Google" id="ProtNLM"/>
    </source>
</evidence>
<gene>
    <name evidence="1" type="ORF">UE46_00730</name>
</gene>
<organism evidence="1 2">
    <name type="scientific">Listeria weihenstephanensis</name>
    <dbReference type="NCBI Taxonomy" id="1006155"/>
    <lineage>
        <taxon>Bacteria</taxon>
        <taxon>Bacillati</taxon>
        <taxon>Bacillota</taxon>
        <taxon>Bacilli</taxon>
        <taxon>Bacillales</taxon>
        <taxon>Listeriaceae</taxon>
        <taxon>Listeria</taxon>
    </lineage>
</organism>
<reference evidence="2" key="1">
    <citation type="submission" date="2015-03" db="EMBL/GenBank/DDBJ databases">
        <authorList>
            <person name="Ferrari E."/>
            <person name="Walter M.C."/>
            <person name="Huptas C."/>
            <person name="Scherer S."/>
            <person name="Mueller-Herbst S."/>
        </authorList>
    </citation>
    <scope>NUCLEOTIDE SEQUENCE [LARGE SCALE GENOMIC DNA]</scope>
    <source>
        <strain evidence="2">LWP01</strain>
    </source>
</reference>
<evidence type="ECO:0000313" key="1">
    <source>
        <dbReference type="EMBL" id="AQY49731.1"/>
    </source>
</evidence>
<dbReference type="Gene3D" id="2.60.120.10">
    <property type="entry name" value="Jelly Rolls"/>
    <property type="match status" value="1"/>
</dbReference>
<dbReference type="InterPro" id="IPR036390">
    <property type="entry name" value="WH_DNA-bd_sf"/>
</dbReference>
<dbReference type="RefSeq" id="WP_036058991.1">
    <property type="nucleotide sequence ID" value="NZ_CP011102.1"/>
</dbReference>
<dbReference type="EMBL" id="CP011102">
    <property type="protein sequence ID" value="AQY49731.1"/>
    <property type="molecule type" value="Genomic_DNA"/>
</dbReference>
<dbReference type="Proteomes" id="UP000223060">
    <property type="component" value="Chromosome"/>
</dbReference>
<name>A0A1S7FQK2_9LIST</name>
<keyword evidence="2" id="KW-1185">Reference proteome</keyword>
<dbReference type="KEGG" id="lwi:UE46_00730"/>
<sequence>MESLELIGNIQEHLLNRYKNDPFANKHIELLKVKKATDIWHYVDSEKYYICFLEGAACLEERIHRSSSFGKPSLNSILLFKNEIYDIEKYFIEENSKKSLQTLTPCYIMFIEKFYIHVLLESGFPLDKQLFQNHINQVGIKMLQNKVKWLSLPADQRLYEVLKWCIHSSEETKLPKYITQDTISKISNISREYTNMLLKKLQQEGLITLHPTAIN</sequence>
<accession>A0A1S7FQK2</accession>